<feature type="repeat" description="PPR" evidence="2">
    <location>
        <begin position="254"/>
        <end position="288"/>
    </location>
</feature>
<gene>
    <name evidence="3" type="ORF">KP509_03G031200</name>
</gene>
<keyword evidence="1" id="KW-0677">Repeat</keyword>
<protein>
    <submittedName>
        <fullName evidence="3">Uncharacterized protein</fullName>
    </submittedName>
</protein>
<dbReference type="InterPro" id="IPR011990">
    <property type="entry name" value="TPR-like_helical_dom_sf"/>
</dbReference>
<dbReference type="GO" id="GO:0009451">
    <property type="term" value="P:RNA modification"/>
    <property type="evidence" value="ECO:0007669"/>
    <property type="project" value="InterPro"/>
</dbReference>
<feature type="repeat" description="PPR" evidence="2">
    <location>
        <begin position="557"/>
        <end position="591"/>
    </location>
</feature>
<dbReference type="InterPro" id="IPR002885">
    <property type="entry name" value="PPR_rpt"/>
</dbReference>
<dbReference type="OrthoDB" id="1934782at2759"/>
<sequence>MRSSTSIVSGVNNASRLSFPGNINASSISASELGSFIKKAKSVHQGNLLHNYLLQYGHLEITFLRNCLIEMYGNCGSAPDARSVFDQTHNPNLYSYNLMIRTYAFNGYIQEAQNLFNKTPNPDVCTWNIILKGFIEHGALNVAHKTFERMPCHNIVSWTAMIAALAHNGCCQEALQLFYCMYAHGFIADKVTYMRALDACSSYCTLIQGQQIHASIVEDGLAEDNMVGTSLISMYGKCGNLADATCVFSRTKKDIICWTAQISACAQNAYYEEALILFSEMLKAGLNPDILTFVCALDACSSLLLLSEGRQMHAAIVAYGLEQHCLTGTALVKYYGKCRMLLDVRSVFSAIAHCDIASWNALLTVLVESEFNRDALYLFWQMHVQYVKADNISYICVLNACSKLSAREKGLEVHMAWIEHRMDGDAKIANALINFYGKCGDLCSAHHVFYALTYRDVVSWNTLISVYLSNFLAKEALILLQDMLWTGIQADNVTFIYAFDACSALADLMMGHQIHTSFVEHGTVVDPMIQSALLKMYGKCKSIHDAIYIFGKMEETDVILWTILIGAHNDGGFSEEALNLFNKMQLKGIQPDSTAYVCVLDACANLAALQSGCKLHDAIQEKGWGNEPIVGSALIHMYGNSGDIEKAESVFRGLAEPNLAIWNAIIAGFAYNGHGKKTFIYFNEMLRTGVKPDEISFVSILTACSHAGWINHGKHCFIHMMYGYKLQHVEEHCVCIVDMLGRAGRLEEAEQIIQHLSLQNVSTAWLSLIGACRYHNDQACAWRAAKNLSKLGNHNSGPLLILAGIFAGR</sequence>
<feature type="repeat" description="PPR" evidence="2">
    <location>
        <begin position="154"/>
        <end position="188"/>
    </location>
</feature>
<dbReference type="Pfam" id="PF01535">
    <property type="entry name" value="PPR"/>
    <property type="match status" value="6"/>
</dbReference>
<dbReference type="Pfam" id="PF13041">
    <property type="entry name" value="PPR_2"/>
    <property type="match status" value="4"/>
</dbReference>
<organism evidence="3 4">
    <name type="scientific">Ceratopteris richardii</name>
    <name type="common">Triangle waterfern</name>
    <dbReference type="NCBI Taxonomy" id="49495"/>
    <lineage>
        <taxon>Eukaryota</taxon>
        <taxon>Viridiplantae</taxon>
        <taxon>Streptophyta</taxon>
        <taxon>Embryophyta</taxon>
        <taxon>Tracheophyta</taxon>
        <taxon>Polypodiopsida</taxon>
        <taxon>Polypodiidae</taxon>
        <taxon>Polypodiales</taxon>
        <taxon>Pteridineae</taxon>
        <taxon>Pteridaceae</taxon>
        <taxon>Parkerioideae</taxon>
        <taxon>Ceratopteris</taxon>
    </lineage>
</organism>
<proteinExistence type="predicted"/>
<feature type="repeat" description="PPR" evidence="2">
    <location>
        <begin position="658"/>
        <end position="692"/>
    </location>
</feature>
<dbReference type="EMBL" id="CM035408">
    <property type="protein sequence ID" value="KAH7441259.1"/>
    <property type="molecule type" value="Genomic_DNA"/>
</dbReference>
<dbReference type="FunFam" id="1.25.40.10:FF:000242">
    <property type="entry name" value="Pentatricopeptide repeat-containing protein"/>
    <property type="match status" value="1"/>
</dbReference>
<feature type="repeat" description="PPR" evidence="2">
    <location>
        <begin position="456"/>
        <end position="490"/>
    </location>
</feature>
<accession>A0A8T2V276</accession>
<dbReference type="EMBL" id="CM035408">
    <property type="protein sequence ID" value="KAH7441260.1"/>
    <property type="molecule type" value="Genomic_DNA"/>
</dbReference>
<dbReference type="AlphaFoldDB" id="A0A8T2V276"/>
<evidence type="ECO:0000256" key="2">
    <source>
        <dbReference type="PROSITE-ProRule" id="PRU00708"/>
    </source>
</evidence>
<name>A0A8T2V276_CERRI</name>
<evidence type="ECO:0000313" key="4">
    <source>
        <dbReference type="Proteomes" id="UP000825935"/>
    </source>
</evidence>
<dbReference type="PANTHER" id="PTHR47926">
    <property type="entry name" value="PENTATRICOPEPTIDE REPEAT-CONTAINING PROTEIN"/>
    <property type="match status" value="1"/>
</dbReference>
<evidence type="ECO:0000256" key="1">
    <source>
        <dbReference type="ARBA" id="ARBA00022737"/>
    </source>
</evidence>
<dbReference type="FunFam" id="1.25.40.10:FF:000351">
    <property type="entry name" value="Pentatricopeptide repeat-containing protein"/>
    <property type="match status" value="1"/>
</dbReference>
<dbReference type="GO" id="GO:0003723">
    <property type="term" value="F:RNA binding"/>
    <property type="evidence" value="ECO:0007669"/>
    <property type="project" value="InterPro"/>
</dbReference>
<keyword evidence="4" id="KW-1185">Reference proteome</keyword>
<dbReference type="PANTHER" id="PTHR47926:SF533">
    <property type="entry name" value="DYW DOMAIN-CONTAINING PROTEIN"/>
    <property type="match status" value="1"/>
</dbReference>
<reference evidence="3" key="1">
    <citation type="submission" date="2021-08" db="EMBL/GenBank/DDBJ databases">
        <title>WGS assembly of Ceratopteris richardii.</title>
        <authorList>
            <person name="Marchant D.B."/>
            <person name="Chen G."/>
            <person name="Jenkins J."/>
            <person name="Shu S."/>
            <person name="Leebens-Mack J."/>
            <person name="Grimwood J."/>
            <person name="Schmutz J."/>
            <person name="Soltis P."/>
            <person name="Soltis D."/>
            <person name="Chen Z.-H."/>
        </authorList>
    </citation>
    <scope>NUCLEOTIDE SEQUENCE</scope>
    <source>
        <strain evidence="3">Whitten #5841</strain>
        <tissue evidence="3">Leaf</tissue>
    </source>
</reference>
<evidence type="ECO:0000313" key="3">
    <source>
        <dbReference type="EMBL" id="KAH7441260.1"/>
    </source>
</evidence>
<comment type="caution">
    <text evidence="3">The sequence shown here is derived from an EMBL/GenBank/DDBJ whole genome shotgun (WGS) entry which is preliminary data.</text>
</comment>
<dbReference type="PROSITE" id="PS51375">
    <property type="entry name" value="PPR"/>
    <property type="match status" value="5"/>
</dbReference>
<dbReference type="Proteomes" id="UP000825935">
    <property type="component" value="Chromosome 3"/>
</dbReference>
<dbReference type="NCBIfam" id="TIGR00756">
    <property type="entry name" value="PPR"/>
    <property type="match status" value="2"/>
</dbReference>
<dbReference type="Gene3D" id="1.25.40.10">
    <property type="entry name" value="Tetratricopeptide repeat domain"/>
    <property type="match status" value="7"/>
</dbReference>
<dbReference type="InterPro" id="IPR046960">
    <property type="entry name" value="PPR_At4g14850-like_plant"/>
</dbReference>